<accession>B0VIK8</accession>
<dbReference type="InterPro" id="IPR006482">
    <property type="entry name" value="Cas7_Csh2/Csh2"/>
</dbReference>
<evidence type="ECO:0000313" key="2">
    <source>
        <dbReference type="Proteomes" id="UP000002019"/>
    </source>
</evidence>
<evidence type="ECO:0008006" key="3">
    <source>
        <dbReference type="Google" id="ProtNLM"/>
    </source>
</evidence>
<dbReference type="AlphaFoldDB" id="B0VIK8"/>
<dbReference type="EMBL" id="CU466930">
    <property type="protein sequence ID" value="CAO81149.1"/>
    <property type="molecule type" value="Genomic_DNA"/>
</dbReference>
<dbReference type="STRING" id="459349.CLOAM1293"/>
<keyword evidence="2" id="KW-1185">Reference proteome</keyword>
<gene>
    <name evidence="1" type="ordered locus">CLOAM1293</name>
</gene>
<protein>
    <recommendedName>
        <fullName evidence="3">CRISPR-associated protein, Csh2 family</fullName>
    </recommendedName>
</protein>
<dbReference type="KEGG" id="caci:CLOAM1293"/>
<dbReference type="Pfam" id="PF05107">
    <property type="entry name" value="Cas_Cas7"/>
    <property type="match status" value="1"/>
</dbReference>
<dbReference type="NCBIfam" id="TIGR01595">
    <property type="entry name" value="cas_CT1132"/>
    <property type="match status" value="1"/>
</dbReference>
<evidence type="ECO:0000313" key="1">
    <source>
        <dbReference type="EMBL" id="CAO81149.1"/>
    </source>
</evidence>
<name>B0VIK8_CLOAI</name>
<proteinExistence type="predicted"/>
<dbReference type="Proteomes" id="UP000002019">
    <property type="component" value="Chromosome"/>
</dbReference>
<dbReference type="NCBIfam" id="TIGR02590">
    <property type="entry name" value="cas_Csh2"/>
    <property type="match status" value="1"/>
</dbReference>
<dbReference type="InterPro" id="IPR013419">
    <property type="entry name" value="CRISPR-assoc_prot_Cas7/Csh2"/>
</dbReference>
<dbReference type="HOGENOM" id="CLU_071770_0_0_0"/>
<sequence>MCNPNGDMDNENKPRMDYDTFINLVSDVRLKRYIRDYFEDIKGEEIFISNKAKDAKERNKQIQDLNKGHLKLIDVRLFGAVTAEEDRGGHFTGPVQFNWGYSLHPVEIVDSSTITSSFSGGQGIGKDYRLYYSLIAFSGSVNANAAKETNLTEEDLKLFDEAMLNSIPLARTRTKIGQYPRLYLRLELKGKDKFLKDLRSMVEVSSQNPNIVQNLRLIRNPEDYELDIKPLIKYLEQNIELISCIHYWKDEQISIPDFDKIFIQENWKKPLSLK</sequence>
<dbReference type="eggNOG" id="COG3649">
    <property type="taxonomic scope" value="Bacteria"/>
</dbReference>
<reference evidence="1 2" key="1">
    <citation type="journal article" date="2008" name="J. Bacteriol.">
        <title>'Candidatus Cloacamonas acidaminovorans': genome sequence reconstruction provides a first glimpse of a new bacterial division.</title>
        <authorList>
            <person name="Pelletier E."/>
            <person name="Kreimeyer A."/>
            <person name="Bocs S."/>
            <person name="Rouy Z."/>
            <person name="Gyapay G."/>
            <person name="Chouari R."/>
            <person name="Riviere D."/>
            <person name="Ganesan A."/>
            <person name="Daegelen P."/>
            <person name="Sghir A."/>
            <person name="Cohen G.N."/>
            <person name="Medigue C."/>
            <person name="Weissenbach J."/>
            <person name="Le Paslier D."/>
        </authorList>
    </citation>
    <scope>NUCLEOTIDE SEQUENCE [LARGE SCALE GENOMIC DNA]</scope>
    <source>
        <strain evidence="2">Evry</strain>
    </source>
</reference>
<dbReference type="GO" id="GO:0043571">
    <property type="term" value="P:maintenance of CRISPR repeat elements"/>
    <property type="evidence" value="ECO:0007669"/>
    <property type="project" value="InterPro"/>
</dbReference>
<organism evidence="1 2">
    <name type="scientific">Cloacimonas acidaminovorans (strain Evry)</name>
    <dbReference type="NCBI Taxonomy" id="459349"/>
    <lineage>
        <taxon>Bacteria</taxon>
        <taxon>Pseudomonadati</taxon>
        <taxon>Candidatus Cloacimonadota</taxon>
        <taxon>Candidatus Cloacimonadia</taxon>
        <taxon>Candidatus Cloacimonadales</taxon>
        <taxon>Candidatus Cloacimonadaceae</taxon>
        <taxon>Candidatus Cloacimonas</taxon>
    </lineage>
</organism>